<protein>
    <recommendedName>
        <fullName evidence="1">Protein transport protein SEC23</fullName>
    </recommendedName>
</protein>
<dbReference type="GO" id="GO:0030127">
    <property type="term" value="C:COPII vesicle coat"/>
    <property type="evidence" value="ECO:0007669"/>
    <property type="project" value="TreeGrafter"/>
</dbReference>
<dbReference type="InterPro" id="IPR036180">
    <property type="entry name" value="Gelsolin-like_dom_sf"/>
</dbReference>
<keyword evidence="1" id="KW-0653">Protein transport</keyword>
<proteinExistence type="inferred from homology"/>
<dbReference type="Gene3D" id="3.40.20.10">
    <property type="entry name" value="Severin"/>
    <property type="match status" value="1"/>
</dbReference>
<sequence length="60" mass="6565">MVQPSLISYSFHSGPEPDLLDVAAIADRVLLLYSFFTVAIFHGSTIANGARLDIIMNQNI</sequence>
<keyword evidence="1" id="KW-0479">Metal-binding</keyword>
<keyword evidence="1" id="KW-0968">Cytoplasmic vesicle</keyword>
<reference evidence="3 4" key="1">
    <citation type="journal article" date="2014" name="Am. J. Bot.">
        <title>Genome assembly and annotation for red clover (Trifolium pratense; Fabaceae).</title>
        <authorList>
            <person name="Istvanek J."/>
            <person name="Jaros M."/>
            <person name="Krenek A."/>
            <person name="Repkova J."/>
        </authorList>
    </citation>
    <scope>NUCLEOTIDE SEQUENCE [LARGE SCALE GENOMIC DNA]</scope>
    <source>
        <strain evidence="4">cv. Tatra</strain>
        <tissue evidence="3">Young leaves</tissue>
    </source>
</reference>
<dbReference type="SUPFAM" id="SSF82754">
    <property type="entry name" value="C-terminal, gelsolin-like domain of Sec23/24"/>
    <property type="match status" value="1"/>
</dbReference>
<dbReference type="PANTHER" id="PTHR11141">
    <property type="entry name" value="PROTEIN TRANSPORT PROTEIN SEC23"/>
    <property type="match status" value="1"/>
</dbReference>
<evidence type="ECO:0000256" key="1">
    <source>
        <dbReference type="RuleBase" id="RU365030"/>
    </source>
</evidence>
<dbReference type="GO" id="GO:0015031">
    <property type="term" value="P:protein transport"/>
    <property type="evidence" value="ECO:0007669"/>
    <property type="project" value="UniProtKB-KW"/>
</dbReference>
<gene>
    <name evidence="3" type="ORF">L195_g059625</name>
</gene>
<dbReference type="EMBL" id="ASHM01131511">
    <property type="protein sequence ID" value="PNX59308.1"/>
    <property type="molecule type" value="Genomic_DNA"/>
</dbReference>
<comment type="function">
    <text evidence="1">Component of the coat protein complex II (COPII) which promotes the formation of transport vesicles from the endoplasmic reticulum (ER). The coat has two main functions, the physical deformation of the endoplasmic reticulum membrane into vesicles and the selection of cargo molecules.</text>
</comment>
<evidence type="ECO:0000256" key="2">
    <source>
        <dbReference type="SAM" id="Phobius"/>
    </source>
</evidence>
<comment type="similarity">
    <text evidence="1">Belongs to the SEC23/SEC24 family. SEC23 subfamily.</text>
</comment>
<feature type="non-terminal residue" evidence="3">
    <location>
        <position position="60"/>
    </location>
</feature>
<dbReference type="InterPro" id="IPR037364">
    <property type="entry name" value="Sec23"/>
</dbReference>
<reference evidence="3 4" key="2">
    <citation type="journal article" date="2017" name="Front. Plant Sci.">
        <title>Gene Classification and Mining of Molecular Markers Useful in Red Clover (Trifolium pratense) Breeding.</title>
        <authorList>
            <person name="Istvanek J."/>
            <person name="Dluhosova J."/>
            <person name="Dluhos P."/>
            <person name="Patkova L."/>
            <person name="Nedelnik J."/>
            <person name="Repkova J."/>
        </authorList>
    </citation>
    <scope>NUCLEOTIDE SEQUENCE [LARGE SCALE GENOMIC DNA]</scope>
    <source>
        <strain evidence="4">cv. Tatra</strain>
        <tissue evidence="3">Young leaves</tissue>
    </source>
</reference>
<keyword evidence="1" id="KW-0963">Cytoplasm</keyword>
<dbReference type="STRING" id="57577.A0A2K3JZ72"/>
<comment type="caution">
    <text evidence="3">The sequence shown here is derived from an EMBL/GenBank/DDBJ whole genome shotgun (WGS) entry which is preliminary data.</text>
</comment>
<keyword evidence="1" id="KW-0862">Zinc</keyword>
<organism evidence="3 4">
    <name type="scientific">Trifolium pratense</name>
    <name type="common">Red clover</name>
    <dbReference type="NCBI Taxonomy" id="57577"/>
    <lineage>
        <taxon>Eukaryota</taxon>
        <taxon>Viridiplantae</taxon>
        <taxon>Streptophyta</taxon>
        <taxon>Embryophyta</taxon>
        <taxon>Tracheophyta</taxon>
        <taxon>Spermatophyta</taxon>
        <taxon>Magnoliopsida</taxon>
        <taxon>eudicotyledons</taxon>
        <taxon>Gunneridae</taxon>
        <taxon>Pentapetalae</taxon>
        <taxon>rosids</taxon>
        <taxon>fabids</taxon>
        <taxon>Fabales</taxon>
        <taxon>Fabaceae</taxon>
        <taxon>Papilionoideae</taxon>
        <taxon>50 kb inversion clade</taxon>
        <taxon>NPAAA clade</taxon>
        <taxon>Hologalegina</taxon>
        <taxon>IRL clade</taxon>
        <taxon>Trifolieae</taxon>
        <taxon>Trifolium</taxon>
    </lineage>
</organism>
<dbReference type="GO" id="GO:0005096">
    <property type="term" value="F:GTPase activator activity"/>
    <property type="evidence" value="ECO:0007669"/>
    <property type="project" value="TreeGrafter"/>
</dbReference>
<dbReference type="GO" id="GO:0090110">
    <property type="term" value="P:COPII-coated vesicle cargo loading"/>
    <property type="evidence" value="ECO:0007669"/>
    <property type="project" value="TreeGrafter"/>
</dbReference>
<dbReference type="GO" id="GO:0070971">
    <property type="term" value="C:endoplasmic reticulum exit site"/>
    <property type="evidence" value="ECO:0007669"/>
    <property type="project" value="TreeGrafter"/>
</dbReference>
<comment type="subcellular location">
    <subcellularLocation>
        <location evidence="1">Cytoplasmic vesicle</location>
        <location evidence="1">COPII-coated vesicle membrane</location>
        <topology evidence="1">Peripheral membrane protein</topology>
        <orientation evidence="1">Cytoplasmic side</orientation>
    </subcellularLocation>
    <subcellularLocation>
        <location evidence="1">Endoplasmic reticulum membrane</location>
        <topology evidence="1">Peripheral membrane protein</topology>
        <orientation evidence="1">Cytoplasmic side</orientation>
    </subcellularLocation>
</comment>
<dbReference type="GO" id="GO:0005789">
    <property type="term" value="C:endoplasmic reticulum membrane"/>
    <property type="evidence" value="ECO:0007669"/>
    <property type="project" value="UniProtKB-SubCell"/>
</dbReference>
<dbReference type="Proteomes" id="UP000236291">
    <property type="component" value="Unassembled WGS sequence"/>
</dbReference>
<keyword evidence="1 2" id="KW-0472">Membrane</keyword>
<evidence type="ECO:0000313" key="3">
    <source>
        <dbReference type="EMBL" id="PNX59308.1"/>
    </source>
</evidence>
<dbReference type="PANTHER" id="PTHR11141:SF2">
    <property type="entry name" value="PROTEIN TRANSPORT PROTEIN SEC23 C"/>
    <property type="match status" value="1"/>
</dbReference>
<name>A0A2K3JZ72_TRIPR</name>
<feature type="transmembrane region" description="Helical" evidence="2">
    <location>
        <begin position="30"/>
        <end position="50"/>
    </location>
</feature>
<keyword evidence="1" id="KW-0813">Transport</keyword>
<evidence type="ECO:0000313" key="4">
    <source>
        <dbReference type="Proteomes" id="UP000236291"/>
    </source>
</evidence>
<keyword evidence="1" id="KW-0931">ER-Golgi transport</keyword>
<dbReference type="GO" id="GO:0046872">
    <property type="term" value="F:metal ion binding"/>
    <property type="evidence" value="ECO:0007669"/>
    <property type="project" value="UniProtKB-KW"/>
</dbReference>
<dbReference type="InterPro" id="IPR029006">
    <property type="entry name" value="ADF-H/Gelsolin-like_dom_sf"/>
</dbReference>
<dbReference type="AlphaFoldDB" id="A0A2K3JZ72"/>
<keyword evidence="1" id="KW-0256">Endoplasmic reticulum</keyword>
<keyword evidence="2" id="KW-1133">Transmembrane helix</keyword>
<accession>A0A2K3JZ72</accession>
<keyword evidence="2" id="KW-0812">Transmembrane</keyword>